<gene>
    <name evidence="3" type="ORF">SCF082_LOCUS52737</name>
</gene>
<keyword evidence="4" id="KW-1185">Reference proteome</keyword>
<dbReference type="InterPro" id="IPR002156">
    <property type="entry name" value="RNaseH_domain"/>
</dbReference>
<feature type="region of interest" description="Disordered" evidence="1">
    <location>
        <begin position="284"/>
        <end position="308"/>
    </location>
</feature>
<protein>
    <submittedName>
        <fullName evidence="3">LINE-1 retrotransposable element ORF2 protein</fullName>
    </submittedName>
</protein>
<evidence type="ECO:0000256" key="1">
    <source>
        <dbReference type="SAM" id="MobiDB-lite"/>
    </source>
</evidence>
<accession>A0ABP0SN47</accession>
<dbReference type="Gene3D" id="3.30.420.10">
    <property type="entry name" value="Ribonuclease H-like superfamily/Ribonuclease H"/>
    <property type="match status" value="1"/>
</dbReference>
<dbReference type="InterPro" id="IPR036397">
    <property type="entry name" value="RNaseH_sf"/>
</dbReference>
<dbReference type="SUPFAM" id="SSF53098">
    <property type="entry name" value="Ribonuclease H-like"/>
    <property type="match status" value="1"/>
</dbReference>
<dbReference type="Proteomes" id="UP001642464">
    <property type="component" value="Unassembled WGS sequence"/>
</dbReference>
<dbReference type="PROSITE" id="PS50879">
    <property type="entry name" value="RNASE_H_1"/>
    <property type="match status" value="1"/>
</dbReference>
<evidence type="ECO:0000259" key="2">
    <source>
        <dbReference type="PROSITE" id="PS50879"/>
    </source>
</evidence>
<reference evidence="3 4" key="1">
    <citation type="submission" date="2024-02" db="EMBL/GenBank/DDBJ databases">
        <authorList>
            <person name="Chen Y."/>
            <person name="Shah S."/>
            <person name="Dougan E. K."/>
            <person name="Thang M."/>
            <person name="Chan C."/>
        </authorList>
    </citation>
    <scope>NUCLEOTIDE SEQUENCE [LARGE SCALE GENOMIC DNA]</scope>
</reference>
<evidence type="ECO:0000313" key="3">
    <source>
        <dbReference type="EMBL" id="CAK9113816.1"/>
    </source>
</evidence>
<dbReference type="EMBL" id="CAXAMM010044239">
    <property type="protein sequence ID" value="CAK9113816.1"/>
    <property type="molecule type" value="Genomic_DNA"/>
</dbReference>
<evidence type="ECO:0000313" key="4">
    <source>
        <dbReference type="Proteomes" id="UP001642464"/>
    </source>
</evidence>
<organism evidence="3 4">
    <name type="scientific">Durusdinium trenchii</name>
    <dbReference type="NCBI Taxonomy" id="1381693"/>
    <lineage>
        <taxon>Eukaryota</taxon>
        <taxon>Sar</taxon>
        <taxon>Alveolata</taxon>
        <taxon>Dinophyceae</taxon>
        <taxon>Suessiales</taxon>
        <taxon>Symbiodiniaceae</taxon>
        <taxon>Durusdinium</taxon>
    </lineage>
</organism>
<proteinExistence type="predicted"/>
<dbReference type="SUPFAM" id="SSF56219">
    <property type="entry name" value="DNase I-like"/>
    <property type="match status" value="1"/>
</dbReference>
<feature type="compositionally biased region" description="Polar residues" evidence="1">
    <location>
        <begin position="288"/>
        <end position="301"/>
    </location>
</feature>
<dbReference type="InterPro" id="IPR012337">
    <property type="entry name" value="RNaseH-like_sf"/>
</dbReference>
<dbReference type="InterPro" id="IPR036691">
    <property type="entry name" value="Endo/exonu/phosph_ase_sf"/>
</dbReference>
<feature type="domain" description="RNase H type-1" evidence="2">
    <location>
        <begin position="1429"/>
        <end position="1614"/>
    </location>
</feature>
<name>A0ABP0SN47_9DINO</name>
<comment type="caution">
    <text evidence="3">The sequence shown here is derived from an EMBL/GenBank/DDBJ whole genome shotgun (WGS) entry which is preliminary data.</text>
</comment>
<sequence>MALALLIVEEVPANERGVAKIGDIRFPATYTATGDPVLICGALLQLGDKSVERHGPPDPMASTALAKTMVIKLAAYRDELPLDWMEFMKAPVKHVLSMVPALRLCKTAPCPDGSRCGFYHPPVDEHPDQVLQEVWARRYHLLAGSSREAAKADLFTAFLRTLADAAPAVLRANHAGLYFEPRDEATRSAHPNYAVVWIPQGDADHAQHLLRTMPEALAMTRLKSRYGIRVLAKFEQTVHEALRPNSDFAQVRITHVYRLHPLPHGLQRAALAKPLKEIKWTARPLQPSRGTSEGASWNVGASTEPPSPSVHAFGRDILITLVKEHSAAPTPSGLLTASRRTQRHIQAHATGSAKPDADPWLTNDPWSAYSQAKVSLPSSKPVTKHYDEMAQKLQDSVRDEVIKEIKNLPVAADASSTPAVDQRFSKLEAGLKEVRAQGDQFQKWFTQANQRMTQQEQATHALKGALEGQQQELGVLRQDVKQTGIQVETQLASLRNDLGFVAALVVAYCSSFGMLRAPWSISIAWGICRGPLALGHPLLAEPLYVSTGFSSEDYCDFQSGEFGLVGHMATVPVVDSLPDIEYPFPRYVFAGPFGEASHPGPGDTQLLRIGTSNPAGLLRKESFALDLGWGIWAFSETQPSAFTQPVCTRNFKRLARIIGRSPVILHGAPAPVRSEEFNCGRLQATRHVLPNLVVTVGNVYCYPRGPTWPNAKSLNGRLLNVLSSEIVFGCSGPRVILGDLNSDCTDQDAYDVWRRLGPELIELVRDVGLRDVFPDHASLHLDLEVPTMATQCRFWHRPSAIPWESVDESWQAGDCSSLFATTDPTADYAGFGAALEASLDGHLIGHQRGRCQQTAPHLRPPTAAACAPSRQMEVQLRSDQVGAAVRHWFQQLRQLRRIQSYLHSARADRQDPAALTARLELWMAIRKARGFRHGFCRWWEAHLLHHPDRAPASLPVAPPGVLIAEDIYQVFLTAFRSFEQWHLLQKRKLFDLRYDRTLQAMHKDLKAAAPERISIFWEDVDYDIMELDPQSKQVMLEHPVEPGSSTWSIDGVAVHVSAIDANVCEIEPPAVRQVGAILTQRRYLHSADDTHAALLKFWKSRWCAFSDIPEECWSRVTGFVQAFVPRLRLALPPISVAQWKSMLRRYKARAAKGVDGIGHIDLLRLPDRWHASIVDWLNRLEDQQLGWPEQMVHGVVLCLAKEAEAHDPNGFRPIVIFSLVYRTWGSIRSRQLLKLLTSHAPDSMYGFMPSKEATQLWWTLQSYIELAVLDQRPLVGLSTDLVKPFNRIPRQHTFFLAVAGAFFANEAFLEMWLMEADRNKTFTWALTTKDRHALRSLGPCMELKLAYLLILTWGIFDLWPAEDYDSRRLVLARKEPCRAAVPLWPADWSNWPRAFKHHLLCQRNPWLSAWWLALQTIPDDTSVFEYVEPLSPHHLFTDGSCHSGPVSAFNICSWSVTSASSGMVLSSGWLPGITQSIPRAEATAVLSALRWISRTRVPAFLWVDSKHTVDGVLYLMDHFIVPSHWSNRDLWTPICELLSDLQECLPTIRWWPSHLHHLSCEDCFHDWAWQWNRAVDLQAGLMNRALPGRLSHLRAAAINRHNEMMDRSAKVFAFSALFMRVAL</sequence>